<evidence type="ECO:0000313" key="2">
    <source>
        <dbReference type="EMBL" id="MDI9237801.1"/>
    </source>
</evidence>
<dbReference type="EMBL" id="JASGBI010000001">
    <property type="protein sequence ID" value="MDI9237801.1"/>
    <property type="molecule type" value="Genomic_DNA"/>
</dbReference>
<dbReference type="Proteomes" id="UP001321580">
    <property type="component" value="Unassembled WGS sequence"/>
</dbReference>
<evidence type="ECO:0000313" key="3">
    <source>
        <dbReference type="Proteomes" id="UP001321580"/>
    </source>
</evidence>
<protein>
    <submittedName>
        <fullName evidence="2">DUF1761 domain-containing protein</fullName>
    </submittedName>
</protein>
<keyword evidence="1" id="KW-0472">Membrane</keyword>
<keyword evidence="3" id="KW-1185">Reference proteome</keyword>
<feature type="transmembrane region" description="Helical" evidence="1">
    <location>
        <begin position="12"/>
        <end position="32"/>
    </location>
</feature>
<dbReference type="Pfam" id="PF08570">
    <property type="entry name" value="DUF1761"/>
    <property type="match status" value="1"/>
</dbReference>
<keyword evidence="1" id="KW-0812">Transmembrane</keyword>
<keyword evidence="1" id="KW-1133">Transmembrane helix</keyword>
<feature type="transmembrane region" description="Helical" evidence="1">
    <location>
        <begin position="86"/>
        <end position="105"/>
    </location>
</feature>
<proteinExistence type="predicted"/>
<dbReference type="InterPro" id="IPR013879">
    <property type="entry name" value="DUF1761"/>
</dbReference>
<evidence type="ECO:0000256" key="1">
    <source>
        <dbReference type="SAM" id="Phobius"/>
    </source>
</evidence>
<accession>A0ABT6XCD5</accession>
<comment type="caution">
    <text evidence="2">The sequence shown here is derived from an EMBL/GenBank/DDBJ whole genome shotgun (WGS) entry which is preliminary data.</text>
</comment>
<name>A0ABT6XCD5_9GAMM</name>
<organism evidence="2 3">
    <name type="scientific">Lysobacter stagni</name>
    <dbReference type="NCBI Taxonomy" id="3045172"/>
    <lineage>
        <taxon>Bacteria</taxon>
        <taxon>Pseudomonadati</taxon>
        <taxon>Pseudomonadota</taxon>
        <taxon>Gammaproteobacteria</taxon>
        <taxon>Lysobacterales</taxon>
        <taxon>Lysobacteraceae</taxon>
        <taxon>Lysobacter</taxon>
    </lineage>
</organism>
<sequence>MPSLPHIDLNWLAVIAAAASAFVLGGIWYGPLFKRAWCREAGIDPDAAPAHPARIFAIAFACSLLASLIFAVFLGNEASAADGFGAGFVVGVFFVAMSFGINYAFAQRSLKMWMIDSGYHIAQFCLYGLILGAWH</sequence>
<dbReference type="RefSeq" id="WP_283211304.1">
    <property type="nucleotide sequence ID" value="NZ_JASGBI010000001.1"/>
</dbReference>
<gene>
    <name evidence="2" type="ORF">QLQ15_02605</name>
</gene>
<reference evidence="2 3" key="1">
    <citation type="submission" date="2023-05" db="EMBL/GenBank/DDBJ databases">
        <title>Lysobacter sp. strain LF1 Genome sequencing and assembly.</title>
        <authorList>
            <person name="Jung Y."/>
        </authorList>
    </citation>
    <scope>NUCLEOTIDE SEQUENCE [LARGE SCALE GENOMIC DNA]</scope>
    <source>
        <strain evidence="2 3">LF1</strain>
    </source>
</reference>
<feature type="transmembrane region" description="Helical" evidence="1">
    <location>
        <begin position="53"/>
        <end position="74"/>
    </location>
</feature>